<evidence type="ECO:0000313" key="1">
    <source>
        <dbReference type="EMBL" id="PWW07911.1"/>
    </source>
</evidence>
<dbReference type="AlphaFoldDB" id="A0A317PXK5"/>
<keyword evidence="2" id="KW-1185">Reference proteome</keyword>
<dbReference type="PANTHER" id="PTHR32305:SF15">
    <property type="entry name" value="PROTEIN RHSA-RELATED"/>
    <property type="match status" value="1"/>
</dbReference>
<comment type="caution">
    <text evidence="1">The sequence shown here is derived from an EMBL/GenBank/DDBJ whole genome shotgun (WGS) entry which is preliminary data.</text>
</comment>
<accession>A0A317PXK5</accession>
<dbReference type="InterPro" id="IPR050708">
    <property type="entry name" value="T6SS_VgrG/RHS"/>
</dbReference>
<dbReference type="NCBIfam" id="TIGR03696">
    <property type="entry name" value="Rhs_assc_core"/>
    <property type="match status" value="1"/>
</dbReference>
<protein>
    <submittedName>
        <fullName evidence="1">RHS repeat-associated protein</fullName>
    </submittedName>
</protein>
<gene>
    <name evidence="1" type="ORF">DET45_12416</name>
</gene>
<evidence type="ECO:0000313" key="2">
    <source>
        <dbReference type="Proteomes" id="UP000246964"/>
    </source>
</evidence>
<name>A0A317PXK5_9GAMM</name>
<reference evidence="1 2" key="1">
    <citation type="submission" date="2018-05" db="EMBL/GenBank/DDBJ databases">
        <title>Freshwater and sediment microbial communities from various areas in North America, analyzing microbe dynamics in response to fracking.</title>
        <authorList>
            <person name="Lamendella R."/>
        </authorList>
    </citation>
    <scope>NUCLEOTIDE SEQUENCE [LARGE SCALE GENOMIC DNA]</scope>
    <source>
        <strain evidence="1 2">125B1</strain>
    </source>
</reference>
<dbReference type="InterPro" id="IPR022385">
    <property type="entry name" value="Rhs_assc_core"/>
</dbReference>
<dbReference type="Proteomes" id="UP000246964">
    <property type="component" value="Unassembled WGS sequence"/>
</dbReference>
<organism evidence="1 2">
    <name type="scientific">Pseudidiomarina maritima</name>
    <dbReference type="NCBI Taxonomy" id="519453"/>
    <lineage>
        <taxon>Bacteria</taxon>
        <taxon>Pseudomonadati</taxon>
        <taxon>Pseudomonadota</taxon>
        <taxon>Gammaproteobacteria</taxon>
        <taxon>Alteromonadales</taxon>
        <taxon>Idiomarinaceae</taxon>
        <taxon>Pseudidiomarina</taxon>
    </lineage>
</organism>
<dbReference type="PANTHER" id="PTHR32305">
    <property type="match status" value="1"/>
</dbReference>
<dbReference type="EMBL" id="QGTT01000024">
    <property type="protein sequence ID" value="PWW07911.1"/>
    <property type="molecule type" value="Genomic_DNA"/>
</dbReference>
<sequence length="453" mass="48631">MKVVRDGVTTYEVDHAYEASPDGSWKVYLSAMAIISYSNDDGHRIRYHHKDRLGTSLTFSDENGQVVGRRHYDAFGKPRMIDGTLMEPGARPRLKNFTDYAGVNNIGITRRGFTDHLHLDDVELIHMNGRVYDYNLGRFMSVDPFIQSPTNSQSINPYSYIMNNPLSGTDPTGYASCSVDDAAGCQDVAEDLGKGETADVTQKQSVTGSRIKRDVKVGTMTGNGNGTVNIQIGNMSATADIGTPSTTAKGNNSTNYNQIYSDTASTIANGAAAAIGNLIPDMANGIADWTERFLHQDSGFLGRMGQWVDVDNEVAQGVANDFRKVGSVLLANTPLRASSSASMRLPSGGLSGNMVAQPKLLWGRNAEQIAAILTAEGYQVAVRQSTRGSGNATIIKVGGHKQVTQIQVHAGGGRHGGAYYKISTSTQGRVWVVNPATFRADPNQKGTIVSGVN</sequence>
<dbReference type="Gene3D" id="2.180.10.10">
    <property type="entry name" value="RHS repeat-associated core"/>
    <property type="match status" value="1"/>
</dbReference>
<proteinExistence type="predicted"/>